<dbReference type="HOGENOM" id="CLU_2885943_0_0_1"/>
<dbReference type="Proteomes" id="UP000027222">
    <property type="component" value="Unassembled WGS sequence"/>
</dbReference>
<name>A0A067SCW7_GALM3</name>
<sequence>MIIVIDHILFASNSAHYVDHGKGMRPLENRHIVLKCFEAFKFVMVSHFIYVSTYPAVSDLDGF</sequence>
<evidence type="ECO:0000313" key="1">
    <source>
        <dbReference type="EMBL" id="KDR68736.1"/>
    </source>
</evidence>
<accession>A0A067SCW7</accession>
<protein>
    <submittedName>
        <fullName evidence="1">Uncharacterized protein</fullName>
    </submittedName>
</protein>
<evidence type="ECO:0000313" key="2">
    <source>
        <dbReference type="Proteomes" id="UP000027222"/>
    </source>
</evidence>
<dbReference type="EMBL" id="KL142406">
    <property type="protein sequence ID" value="KDR68736.1"/>
    <property type="molecule type" value="Genomic_DNA"/>
</dbReference>
<dbReference type="OrthoDB" id="3213671at2759"/>
<gene>
    <name evidence="1" type="ORF">GALMADRAFT_256555</name>
</gene>
<reference evidence="2" key="1">
    <citation type="journal article" date="2014" name="Proc. Natl. Acad. Sci. U.S.A.">
        <title>Extensive sampling of basidiomycete genomes demonstrates inadequacy of the white-rot/brown-rot paradigm for wood decay fungi.</title>
        <authorList>
            <person name="Riley R."/>
            <person name="Salamov A.A."/>
            <person name="Brown D.W."/>
            <person name="Nagy L.G."/>
            <person name="Floudas D."/>
            <person name="Held B.W."/>
            <person name="Levasseur A."/>
            <person name="Lombard V."/>
            <person name="Morin E."/>
            <person name="Otillar R."/>
            <person name="Lindquist E.A."/>
            <person name="Sun H."/>
            <person name="LaButti K.M."/>
            <person name="Schmutz J."/>
            <person name="Jabbour D."/>
            <person name="Luo H."/>
            <person name="Baker S.E."/>
            <person name="Pisabarro A.G."/>
            <person name="Walton J.D."/>
            <person name="Blanchette R.A."/>
            <person name="Henrissat B."/>
            <person name="Martin F."/>
            <person name="Cullen D."/>
            <person name="Hibbett D.S."/>
            <person name="Grigoriev I.V."/>
        </authorList>
    </citation>
    <scope>NUCLEOTIDE SEQUENCE [LARGE SCALE GENOMIC DNA]</scope>
    <source>
        <strain evidence="2">CBS 339.88</strain>
    </source>
</reference>
<keyword evidence="2" id="KW-1185">Reference proteome</keyword>
<proteinExistence type="predicted"/>
<organism evidence="1 2">
    <name type="scientific">Galerina marginata (strain CBS 339.88)</name>
    <dbReference type="NCBI Taxonomy" id="685588"/>
    <lineage>
        <taxon>Eukaryota</taxon>
        <taxon>Fungi</taxon>
        <taxon>Dikarya</taxon>
        <taxon>Basidiomycota</taxon>
        <taxon>Agaricomycotina</taxon>
        <taxon>Agaricomycetes</taxon>
        <taxon>Agaricomycetidae</taxon>
        <taxon>Agaricales</taxon>
        <taxon>Agaricineae</taxon>
        <taxon>Strophariaceae</taxon>
        <taxon>Galerina</taxon>
    </lineage>
</organism>
<dbReference type="AlphaFoldDB" id="A0A067SCW7"/>